<organism evidence="1 3">
    <name type="scientific">Favolaschia claudopus</name>
    <dbReference type="NCBI Taxonomy" id="2862362"/>
    <lineage>
        <taxon>Eukaryota</taxon>
        <taxon>Fungi</taxon>
        <taxon>Dikarya</taxon>
        <taxon>Basidiomycota</taxon>
        <taxon>Agaricomycotina</taxon>
        <taxon>Agaricomycetes</taxon>
        <taxon>Agaricomycetidae</taxon>
        <taxon>Agaricales</taxon>
        <taxon>Marasmiineae</taxon>
        <taxon>Mycenaceae</taxon>
        <taxon>Favolaschia</taxon>
    </lineage>
</organism>
<evidence type="ECO:0000313" key="2">
    <source>
        <dbReference type="EMBL" id="KAK6991645.1"/>
    </source>
</evidence>
<evidence type="ECO:0000313" key="1">
    <source>
        <dbReference type="EMBL" id="KAK6974426.1"/>
    </source>
</evidence>
<dbReference type="EMBL" id="JAWWNJ010000116">
    <property type="protein sequence ID" value="KAK6991645.1"/>
    <property type="molecule type" value="Genomic_DNA"/>
</dbReference>
<comment type="caution">
    <text evidence="1">The sequence shown here is derived from an EMBL/GenBank/DDBJ whole genome shotgun (WGS) entry which is preliminary data.</text>
</comment>
<sequence>MLPLAAYGYFGRYRQVPPGLHYVIKKNTPEDVYGNCFVVAVGPGSQVSEAIDLYRRQHANSRSPTSIPMVFLHGVSQRIVWIVLYHREKKITLVLFALSSSPILSVSLVMDMSTFSATAASDNTSSTQDFAQSAERLLWSARVKYQATQRLYPVKSHFPTHFPTRHTPSPGIVVGNLEQEIE</sequence>
<name>A0AAV9Z7U9_9AGAR</name>
<dbReference type="Proteomes" id="UP001362999">
    <property type="component" value="Unassembled WGS sequence"/>
</dbReference>
<dbReference type="EMBL" id="JAWWNJ010000184">
    <property type="protein sequence ID" value="KAK6974426.1"/>
    <property type="molecule type" value="Genomic_DNA"/>
</dbReference>
<accession>A0AAV9Z7U9</accession>
<gene>
    <name evidence="2" type="ORF">R3P38DRAFT_2803684</name>
    <name evidence="1" type="ORF">R3P38DRAFT_2811985</name>
</gene>
<dbReference type="AlphaFoldDB" id="A0AAV9Z7U9"/>
<protein>
    <submittedName>
        <fullName evidence="1">Uncharacterized protein</fullName>
    </submittedName>
</protein>
<keyword evidence="3" id="KW-1185">Reference proteome</keyword>
<evidence type="ECO:0000313" key="3">
    <source>
        <dbReference type="Proteomes" id="UP001362999"/>
    </source>
</evidence>
<reference evidence="1 3" key="1">
    <citation type="journal article" date="2024" name="J Genomics">
        <title>Draft genome sequencing and assembly of Favolaschia claudopus CIRM-BRFM 2984 isolated from oak limbs.</title>
        <authorList>
            <person name="Navarro D."/>
            <person name="Drula E."/>
            <person name="Chaduli D."/>
            <person name="Cazenave R."/>
            <person name="Ahrendt S."/>
            <person name="Wang J."/>
            <person name="Lipzen A."/>
            <person name="Daum C."/>
            <person name="Barry K."/>
            <person name="Grigoriev I.V."/>
            <person name="Favel A."/>
            <person name="Rosso M.N."/>
            <person name="Martin F."/>
        </authorList>
    </citation>
    <scope>NUCLEOTIDE SEQUENCE [LARGE SCALE GENOMIC DNA]</scope>
    <source>
        <strain evidence="1 3">CIRM-BRFM 2984</strain>
    </source>
</reference>
<proteinExistence type="predicted"/>